<evidence type="ECO:0000256" key="3">
    <source>
        <dbReference type="ARBA" id="ARBA00038157"/>
    </source>
</evidence>
<evidence type="ECO:0000256" key="4">
    <source>
        <dbReference type="ARBA" id="ARBA00070119"/>
    </source>
</evidence>
<dbReference type="InterPro" id="IPR050523">
    <property type="entry name" value="AKR_Detox_Biosynth"/>
</dbReference>
<name>A0A2K1E427_9FLAO</name>
<gene>
    <name evidence="6" type="ORF">C1T31_02505</name>
</gene>
<dbReference type="GO" id="GO:0016491">
    <property type="term" value="F:oxidoreductase activity"/>
    <property type="evidence" value="ECO:0007669"/>
    <property type="project" value="UniProtKB-KW"/>
</dbReference>
<dbReference type="NCBIfam" id="NF007912">
    <property type="entry name" value="PRK10625.1"/>
    <property type="match status" value="1"/>
</dbReference>
<keyword evidence="1" id="KW-0521">NADP</keyword>
<evidence type="ECO:0000313" key="7">
    <source>
        <dbReference type="Proteomes" id="UP000236641"/>
    </source>
</evidence>
<dbReference type="InterPro" id="IPR036812">
    <property type="entry name" value="NAD(P)_OxRdtase_dom_sf"/>
</dbReference>
<comment type="caution">
    <text evidence="6">The sequence shown here is derived from an EMBL/GenBank/DDBJ whole genome shotgun (WGS) entry which is preliminary data.</text>
</comment>
<dbReference type="AlphaFoldDB" id="A0A2K1E427"/>
<dbReference type="Pfam" id="PF00248">
    <property type="entry name" value="Aldo_ket_red"/>
    <property type="match status" value="1"/>
</dbReference>
<organism evidence="6 7">
    <name type="scientific">Hanstruepera neustonica</name>
    <dbReference type="NCBI Taxonomy" id="1445657"/>
    <lineage>
        <taxon>Bacteria</taxon>
        <taxon>Pseudomonadati</taxon>
        <taxon>Bacteroidota</taxon>
        <taxon>Flavobacteriia</taxon>
        <taxon>Flavobacteriales</taxon>
        <taxon>Flavobacteriaceae</taxon>
        <taxon>Hanstruepera</taxon>
    </lineage>
</organism>
<dbReference type="PANTHER" id="PTHR43364">
    <property type="entry name" value="NADH-SPECIFIC METHYLGLYOXAL REDUCTASE-RELATED"/>
    <property type="match status" value="1"/>
</dbReference>
<dbReference type="Gene3D" id="3.20.20.100">
    <property type="entry name" value="NADP-dependent oxidoreductase domain"/>
    <property type="match status" value="1"/>
</dbReference>
<evidence type="ECO:0000256" key="1">
    <source>
        <dbReference type="ARBA" id="ARBA00022857"/>
    </source>
</evidence>
<accession>A0A2K1E427</accession>
<evidence type="ECO:0000313" key="6">
    <source>
        <dbReference type="EMBL" id="PNQ75027.1"/>
    </source>
</evidence>
<dbReference type="OrthoDB" id="9773828at2"/>
<dbReference type="CDD" id="cd19094">
    <property type="entry name" value="AKR_Tas-like"/>
    <property type="match status" value="1"/>
</dbReference>
<dbReference type="PANTHER" id="PTHR43364:SF4">
    <property type="entry name" value="NAD(P)-LINKED OXIDOREDUCTASE SUPERFAMILY PROTEIN"/>
    <property type="match status" value="1"/>
</dbReference>
<protein>
    <recommendedName>
        <fullName evidence="4">Protein tas</fullName>
    </recommendedName>
</protein>
<sequence length="345" mass="39113">MEYTKLPHTDIEVSKICLGTMTWGNQNTESEGHEQMDYALSQGVNFFDTAELYPVPATAETYSRTEKIIGNWFQKTGNRDKVVLATKIAGPGDYTAHIRTNGFSPSALKDAVNNSLKRLKTDYIDLYQLHWPERQTNTFGVRDYKHNPNDKWEDNFNEILHTLDEIIKAGKIRHIGLSNEKAWGTMRYLEESKINQLPRMKTIQNAYSLLNRVFEGDMAEISIREQIGLLAYSPMAFGVLSGKYVTGTAADNARLKLFPRFSRYSSEQSTKATKKYMELAAENNMSLAQMALAFVTQQPFVTSNIIGATNMSQLKENIDSIHVNLTEKILESIDEIHKMIPNPAP</sequence>
<dbReference type="SUPFAM" id="SSF51430">
    <property type="entry name" value="NAD(P)-linked oxidoreductase"/>
    <property type="match status" value="1"/>
</dbReference>
<dbReference type="EMBL" id="POWF01000001">
    <property type="protein sequence ID" value="PNQ75027.1"/>
    <property type="molecule type" value="Genomic_DNA"/>
</dbReference>
<evidence type="ECO:0000259" key="5">
    <source>
        <dbReference type="Pfam" id="PF00248"/>
    </source>
</evidence>
<reference evidence="6 7" key="1">
    <citation type="submission" date="2018-01" db="EMBL/GenBank/DDBJ databases">
        <title>The draft genome of Hanstruepera neustonica JCM19743.</title>
        <authorList>
            <person name="He R.-H."/>
            <person name="Du Z.-J."/>
        </authorList>
    </citation>
    <scope>NUCLEOTIDE SEQUENCE [LARGE SCALE GENOMIC DNA]</scope>
    <source>
        <strain evidence="6 7">JCM19743</strain>
    </source>
</reference>
<dbReference type="FunFam" id="3.20.20.100:FF:000005">
    <property type="entry name" value="NADP(H)-dependent aldo-keto reductase"/>
    <property type="match status" value="1"/>
</dbReference>
<dbReference type="Proteomes" id="UP000236641">
    <property type="component" value="Unassembled WGS sequence"/>
</dbReference>
<feature type="domain" description="NADP-dependent oxidoreductase" evidence="5">
    <location>
        <begin position="15"/>
        <end position="337"/>
    </location>
</feature>
<keyword evidence="2" id="KW-0560">Oxidoreductase</keyword>
<dbReference type="InterPro" id="IPR023210">
    <property type="entry name" value="NADP_OxRdtase_dom"/>
</dbReference>
<evidence type="ECO:0000256" key="2">
    <source>
        <dbReference type="ARBA" id="ARBA00023002"/>
    </source>
</evidence>
<proteinExistence type="inferred from homology"/>
<comment type="similarity">
    <text evidence="3">Belongs to the aldo/keto reductase family. Aldo/keto reductase 2 subfamily.</text>
</comment>
<dbReference type="RefSeq" id="WP_103050878.1">
    <property type="nucleotide sequence ID" value="NZ_POWF01000001.1"/>
</dbReference>
<keyword evidence="7" id="KW-1185">Reference proteome</keyword>